<name>A0A9X6Q3Z6_BACTU</name>
<keyword evidence="5" id="KW-0547">Nucleotide-binding</keyword>
<keyword evidence="4 5" id="KW-0503">Monooxygenase</keyword>
<evidence type="ECO:0000259" key="6">
    <source>
        <dbReference type="Pfam" id="PF01494"/>
    </source>
</evidence>
<dbReference type="AlphaFoldDB" id="A0A9X6Q3Z6"/>
<comment type="subcellular location">
    <subcellularLocation>
        <location evidence="5">Cytoplasm</location>
    </subcellularLocation>
</comment>
<evidence type="ECO:0000313" key="8">
    <source>
        <dbReference type="Proteomes" id="UP000194551"/>
    </source>
</evidence>
<dbReference type="GO" id="GO:0005737">
    <property type="term" value="C:cytoplasm"/>
    <property type="evidence" value="ECO:0007669"/>
    <property type="project" value="UniProtKB-SubCell"/>
</dbReference>
<dbReference type="HAMAP" id="MF_00845">
    <property type="entry name" value="TetX_monooxygenase"/>
    <property type="match status" value="1"/>
</dbReference>
<gene>
    <name evidence="7" type="ORF">BK774_10055</name>
</gene>
<dbReference type="Pfam" id="PF01494">
    <property type="entry name" value="FAD_binding_3"/>
    <property type="match status" value="1"/>
</dbReference>
<proteinExistence type="inferred from homology"/>
<dbReference type="Proteomes" id="UP000194551">
    <property type="component" value="Unassembled WGS sequence"/>
</dbReference>
<comment type="subunit">
    <text evidence="5">Monomer.</text>
</comment>
<comment type="cofactor">
    <cofactor evidence="5">
        <name>FAD</name>
        <dbReference type="ChEBI" id="CHEBI:57692"/>
    </cofactor>
</comment>
<reference evidence="7 8" key="1">
    <citation type="submission" date="2016-10" db="EMBL/GenBank/DDBJ databases">
        <title>Comparative genomics of Bacillus thuringiensis reveals a path to pathogens against multiple invertebrate hosts.</title>
        <authorList>
            <person name="Zheng J."/>
            <person name="Gao Q."/>
            <person name="Liu H."/>
            <person name="Peng D."/>
            <person name="Ruan L."/>
            <person name="Sun M."/>
        </authorList>
    </citation>
    <scope>NUCLEOTIDE SEQUENCE [LARGE SCALE GENOMIC DNA]</scope>
    <source>
        <strain evidence="7">HD5</strain>
    </source>
</reference>
<evidence type="ECO:0000256" key="1">
    <source>
        <dbReference type="ARBA" id="ARBA00022630"/>
    </source>
</evidence>
<keyword evidence="3 5" id="KW-0560">Oxidoreductase</keyword>
<dbReference type="Gene3D" id="3.50.50.60">
    <property type="entry name" value="FAD/NAD(P)-binding domain"/>
    <property type="match status" value="1"/>
</dbReference>
<dbReference type="EC" id="1.14.13.-" evidence="5"/>
<dbReference type="PRINTS" id="PR00420">
    <property type="entry name" value="RNGMNOXGNASE"/>
</dbReference>
<dbReference type="PANTHER" id="PTHR46972:SF1">
    <property type="entry name" value="FAD DEPENDENT OXIDOREDUCTASE DOMAIN-CONTAINING PROTEIN"/>
    <property type="match status" value="1"/>
</dbReference>
<dbReference type="RefSeq" id="WP_053514614.1">
    <property type="nucleotide sequence ID" value="NZ_CAKJXA010000076.1"/>
</dbReference>
<evidence type="ECO:0000256" key="4">
    <source>
        <dbReference type="ARBA" id="ARBA00023033"/>
    </source>
</evidence>
<comment type="caution">
    <text evidence="5">Lacks conserved residue(s) required for the propagation of feature annotation.</text>
</comment>
<comment type="domain">
    <text evidence="5">Consists of an N-terminal FAD-binding domain with a Rossman fold and a C-terminal substrate-binding domain.</text>
</comment>
<evidence type="ECO:0000313" key="7">
    <source>
        <dbReference type="EMBL" id="OUA04711.1"/>
    </source>
</evidence>
<evidence type="ECO:0000256" key="3">
    <source>
        <dbReference type="ARBA" id="ARBA00023002"/>
    </source>
</evidence>
<sequence length="382" mass="43239">MYNSKKQIAIIGAGPGGLTLARILQQAGFEPLIYERESSPTEQSQGGTLDLETHTGQKALQVAGLMKKFEKVCRYEGQALRIMNKYGNLWYENDFQNNEDYSRPEIDRADLRNLLLNSLHPNSVQWGYRLIQAVPLSKNQYELQFEHGEKITVDLVIAADGAFSRIRSLVSQSSAKYSGISMIELSIKNVSNQHADILKFNGSGSMFAMGDNKTLMAQVNGDNRIRVYLGFRMGYNFLDECDITFHEPEIAKKELLKYFDDWSGDLKKYILYANGEIIPRRIYMLPVHHRWEHKPGVTLIGDAAHLMSPFAGAGANLAMLDGTELALSIINHSNLEDAIKIYEEKMFAYAGKMAAITQANLDMFFSDRADEKLEEFFHNIQQ</sequence>
<protein>
    <recommendedName>
        <fullName evidence="5">Flavin-dependent monooxygenase</fullName>
    </recommendedName>
    <alternativeName>
        <fullName evidence="5">TetX monooxygenase</fullName>
        <shortName evidence="5">TetX</shortName>
        <ecNumber evidence="5">1.14.13.-</ecNumber>
    </alternativeName>
</protein>
<dbReference type="PANTHER" id="PTHR46972">
    <property type="entry name" value="MONOOXYGENASE ASQM-RELATED"/>
    <property type="match status" value="1"/>
</dbReference>
<dbReference type="EMBL" id="NFEM01000053">
    <property type="protein sequence ID" value="OUA04711.1"/>
    <property type="molecule type" value="Genomic_DNA"/>
</dbReference>
<keyword evidence="1 5" id="KW-0285">Flavoprotein</keyword>
<dbReference type="GO" id="GO:0004497">
    <property type="term" value="F:monooxygenase activity"/>
    <property type="evidence" value="ECO:0007669"/>
    <property type="project" value="UniProtKB-UniRule"/>
</dbReference>
<keyword evidence="5" id="KW-0963">Cytoplasm</keyword>
<dbReference type="InterPro" id="IPR002938">
    <property type="entry name" value="FAD-bd"/>
</dbReference>
<dbReference type="InterPro" id="IPR043683">
    <property type="entry name" value="TetX_monooxygenase"/>
</dbReference>
<evidence type="ECO:0000256" key="5">
    <source>
        <dbReference type="HAMAP-Rule" id="MF_00845"/>
    </source>
</evidence>
<feature type="binding site" evidence="5">
    <location>
        <position position="302"/>
    </location>
    <ligand>
        <name>FAD</name>
        <dbReference type="ChEBI" id="CHEBI:57692"/>
    </ligand>
</feature>
<organism evidence="7 8">
    <name type="scientific">Bacillus thuringiensis</name>
    <dbReference type="NCBI Taxonomy" id="1428"/>
    <lineage>
        <taxon>Bacteria</taxon>
        <taxon>Bacillati</taxon>
        <taxon>Bacillota</taxon>
        <taxon>Bacilli</taxon>
        <taxon>Bacillales</taxon>
        <taxon>Bacillaceae</taxon>
        <taxon>Bacillus</taxon>
        <taxon>Bacillus cereus group</taxon>
    </lineage>
</organism>
<dbReference type="GO" id="GO:0071949">
    <property type="term" value="F:FAD binding"/>
    <property type="evidence" value="ECO:0007669"/>
    <property type="project" value="InterPro"/>
</dbReference>
<feature type="binding site" evidence="5">
    <location>
        <position position="50"/>
    </location>
    <ligand>
        <name>FAD</name>
        <dbReference type="ChEBI" id="CHEBI:57692"/>
    </ligand>
</feature>
<comment type="similarity">
    <text evidence="5">Belongs to the aromatic-ring hydroxylase family. TetX subfamily.</text>
</comment>
<dbReference type="SUPFAM" id="SSF51905">
    <property type="entry name" value="FAD/NAD(P)-binding domain"/>
    <property type="match status" value="1"/>
</dbReference>
<comment type="caution">
    <text evidence="7">The sequence shown here is derived from an EMBL/GenBank/DDBJ whole genome shotgun (WGS) entry which is preliminary data.</text>
</comment>
<dbReference type="InterPro" id="IPR036188">
    <property type="entry name" value="FAD/NAD-bd_sf"/>
</dbReference>
<feature type="domain" description="FAD-binding" evidence="6">
    <location>
        <begin position="7"/>
        <end position="344"/>
    </location>
</feature>
<feature type="binding site" evidence="5">
    <location>
        <position position="108"/>
    </location>
    <ligand>
        <name>FAD</name>
        <dbReference type="ChEBI" id="CHEBI:57692"/>
    </ligand>
</feature>
<keyword evidence="2 5" id="KW-0274">FAD</keyword>
<keyword evidence="5" id="KW-0521">NADP</keyword>
<comment type="catalytic activity">
    <reaction evidence="5">
        <text>a tetracycline + NADPH + O2 + H(+) = an 11a-hydroxytetracycline + NADP(+) + H2O</text>
        <dbReference type="Rhea" id="RHEA:61444"/>
        <dbReference type="ChEBI" id="CHEBI:15377"/>
        <dbReference type="ChEBI" id="CHEBI:15378"/>
        <dbReference type="ChEBI" id="CHEBI:15379"/>
        <dbReference type="ChEBI" id="CHEBI:57783"/>
        <dbReference type="ChEBI" id="CHEBI:58349"/>
        <dbReference type="ChEBI" id="CHEBI:144644"/>
        <dbReference type="ChEBI" id="CHEBI:144645"/>
    </reaction>
</comment>
<evidence type="ECO:0000256" key="2">
    <source>
        <dbReference type="ARBA" id="ARBA00022827"/>
    </source>
</evidence>
<dbReference type="GO" id="GO:0046677">
    <property type="term" value="P:response to antibiotic"/>
    <property type="evidence" value="ECO:0007669"/>
    <property type="project" value="InterPro"/>
</dbReference>
<accession>A0A9X6Q3Z6</accession>
<comment type="function">
    <text evidence="5">An FAD-requiring monooxygenase active on some tetracycline antibiotic derivatives, which leads to their inactivation. Hydroxylates carbon 11a of tetracycline and some analogs.</text>
</comment>